<feature type="compositionally biased region" description="Acidic residues" evidence="2">
    <location>
        <begin position="11"/>
        <end position="21"/>
    </location>
</feature>
<evidence type="ECO:0000256" key="2">
    <source>
        <dbReference type="SAM" id="MobiDB-lite"/>
    </source>
</evidence>
<reference evidence="3 4" key="1">
    <citation type="submission" date="2018-08" db="EMBL/GenBank/DDBJ databases">
        <title>Thalassotalea euphylliae genome.</title>
        <authorList>
            <person name="Summers S."/>
            <person name="Rice S.A."/>
            <person name="Freckelton M.L."/>
            <person name="Nedved B.T."/>
            <person name="Hadfield M.G."/>
        </authorList>
    </citation>
    <scope>NUCLEOTIDE SEQUENCE [LARGE SCALE GENOMIC DNA]</scope>
    <source>
        <strain evidence="3 4">H1</strain>
    </source>
</reference>
<keyword evidence="1" id="KW-0175">Coiled coil</keyword>
<feature type="coiled-coil region" evidence="1">
    <location>
        <begin position="173"/>
        <end position="200"/>
    </location>
</feature>
<accession>A0A3E0TSP3</accession>
<dbReference type="EMBL" id="QUOU01000001">
    <property type="protein sequence ID" value="REL27504.1"/>
    <property type="molecule type" value="Genomic_DNA"/>
</dbReference>
<protein>
    <submittedName>
        <fullName evidence="3">Uncharacterized protein</fullName>
    </submittedName>
</protein>
<comment type="caution">
    <text evidence="3">The sequence shown here is derived from an EMBL/GenBank/DDBJ whole genome shotgun (WGS) entry which is preliminary data.</text>
</comment>
<gene>
    <name evidence="3" type="ORF">DXX93_13675</name>
</gene>
<sequence length="205" mass="23901">MINLNDFSMEREDEPQLDTELPDYPGDTSWMDALTAKQSAIVKKVTARFIEARDTIMASEKPKSLKIGERTIKPAKLAEMAGVDKSNIRKDRMDITPFEKYLEHYNDTLIAIWQQRCNTCNSGRRLSRKELEVKKGEFELKYEQELNKNLVEYFQAALHSEVAQNQIETAQKLRELKIDYEKAQQTIANLRSQLQEMTIQLNRKN</sequence>
<dbReference type="RefSeq" id="WP_116008582.1">
    <property type="nucleotide sequence ID" value="NZ_QUOU01000001.1"/>
</dbReference>
<name>A0A3E0TSP3_9GAMM</name>
<evidence type="ECO:0000313" key="4">
    <source>
        <dbReference type="Proteomes" id="UP000256478"/>
    </source>
</evidence>
<feature type="region of interest" description="Disordered" evidence="2">
    <location>
        <begin position="1"/>
        <end position="24"/>
    </location>
</feature>
<proteinExistence type="predicted"/>
<dbReference type="Proteomes" id="UP000256478">
    <property type="component" value="Unassembled WGS sequence"/>
</dbReference>
<evidence type="ECO:0000313" key="3">
    <source>
        <dbReference type="EMBL" id="REL27504.1"/>
    </source>
</evidence>
<evidence type="ECO:0000256" key="1">
    <source>
        <dbReference type="SAM" id="Coils"/>
    </source>
</evidence>
<organism evidence="3 4">
    <name type="scientific">Thalassotalea euphylliae</name>
    <dbReference type="NCBI Taxonomy" id="1655234"/>
    <lineage>
        <taxon>Bacteria</taxon>
        <taxon>Pseudomonadati</taxon>
        <taxon>Pseudomonadota</taxon>
        <taxon>Gammaproteobacteria</taxon>
        <taxon>Alteromonadales</taxon>
        <taxon>Colwelliaceae</taxon>
        <taxon>Thalassotalea</taxon>
    </lineage>
</organism>
<dbReference type="AlphaFoldDB" id="A0A3E0TSP3"/>